<gene>
    <name evidence="2" type="ORF">WHR41_04289</name>
</gene>
<dbReference type="GeneID" id="96005733"/>
<evidence type="ECO:0000313" key="3">
    <source>
        <dbReference type="Proteomes" id="UP000803884"/>
    </source>
</evidence>
<feature type="compositionally biased region" description="Acidic residues" evidence="1">
    <location>
        <begin position="126"/>
        <end position="137"/>
    </location>
</feature>
<feature type="compositionally biased region" description="Basic residues" evidence="1">
    <location>
        <begin position="374"/>
        <end position="395"/>
    </location>
</feature>
<dbReference type="Pfam" id="PF08208">
    <property type="entry name" value="RNA_polI_A34"/>
    <property type="match status" value="1"/>
</dbReference>
<evidence type="ECO:0000313" key="2">
    <source>
        <dbReference type="EMBL" id="KAL1587094.1"/>
    </source>
</evidence>
<dbReference type="GO" id="GO:0006360">
    <property type="term" value="P:transcription by RNA polymerase I"/>
    <property type="evidence" value="ECO:0007669"/>
    <property type="project" value="InterPro"/>
</dbReference>
<evidence type="ECO:0008006" key="4">
    <source>
        <dbReference type="Google" id="ProtNLM"/>
    </source>
</evidence>
<dbReference type="RefSeq" id="XP_069230199.1">
    <property type="nucleotide sequence ID" value="XM_069372895.1"/>
</dbReference>
<feature type="compositionally biased region" description="Polar residues" evidence="1">
    <location>
        <begin position="295"/>
        <end position="306"/>
    </location>
</feature>
<feature type="compositionally biased region" description="Acidic residues" evidence="1">
    <location>
        <begin position="149"/>
        <end position="159"/>
    </location>
</feature>
<protein>
    <recommendedName>
        <fullName evidence="4">DNA-directed RNA polymerase I subunit RPA34.5</fullName>
    </recommendedName>
</protein>
<feature type="region of interest" description="Disordered" evidence="1">
    <location>
        <begin position="1"/>
        <end position="198"/>
    </location>
</feature>
<feature type="compositionally biased region" description="Acidic residues" evidence="1">
    <location>
        <begin position="39"/>
        <end position="48"/>
    </location>
</feature>
<evidence type="ECO:0000256" key="1">
    <source>
        <dbReference type="SAM" id="MobiDB-lite"/>
    </source>
</evidence>
<accession>A0AB34KPX4</accession>
<proteinExistence type="predicted"/>
<sequence length="395" mass="42223">MAKSKVKEPKVPVKGEKRSKAPKASETARVKPSQLSEENVLESGDESESGSSGGGSDTESEDEKRQNTKKPNEKKVKETEPTEPAVPSDDSESSSSEDDKKAKKSSKKDKKNAPKANGKKRKSEESSSEDSDEELPDAPEAKKARTDSESSEGESEDDSAADKMDVDKPAPTPAGMVSSVVAKPFDAPHGYTSFDTSSRSALSSADVQGKQVWHITAPANLPISALTEVALDSIQSGKPVLSHKGSDYVLSEDKGATTGNATVVLLPEKDGYKPISQPVSKTFHLRQHIALPNINEKQTSEKTGSNAAGDVARPAVYAVRPQPKGMRMRYRPPGFGAGDPGRIGSGSESESEAEPVGKEAALQFPKQPEATGHKKDKKEKKEKKDKKEKKSKSKA</sequence>
<feature type="compositionally biased region" description="Basic and acidic residues" evidence="1">
    <location>
        <begin position="139"/>
        <end position="148"/>
    </location>
</feature>
<comment type="caution">
    <text evidence="2">The sequence shown here is derived from an EMBL/GenBank/DDBJ whole genome shotgun (WGS) entry which is preliminary data.</text>
</comment>
<keyword evidence="3" id="KW-1185">Reference proteome</keyword>
<dbReference type="PANTHER" id="PTHR28155">
    <property type="entry name" value="ACR243WP"/>
    <property type="match status" value="1"/>
</dbReference>
<dbReference type="InterPro" id="IPR053263">
    <property type="entry name" value="Euk_RPA34_RNAP_subunit"/>
</dbReference>
<dbReference type="InterPro" id="IPR013240">
    <property type="entry name" value="DNA-dir_RNA_pol1_su_RPA34"/>
</dbReference>
<dbReference type="PANTHER" id="PTHR28155:SF1">
    <property type="entry name" value="DNA-DIRECTED RNA POLYMERASE I SUBUNIT RPA34.5-DOMAIN-CONTAINING PROTEIN"/>
    <property type="match status" value="1"/>
</dbReference>
<dbReference type="AlphaFoldDB" id="A0AB34KPX4"/>
<feature type="region of interest" description="Disordered" evidence="1">
    <location>
        <begin position="291"/>
        <end position="395"/>
    </location>
</feature>
<feature type="compositionally biased region" description="Gly residues" evidence="1">
    <location>
        <begin position="335"/>
        <end position="344"/>
    </location>
</feature>
<dbReference type="Proteomes" id="UP000803884">
    <property type="component" value="Unassembled WGS sequence"/>
</dbReference>
<dbReference type="Gene3D" id="6.20.250.70">
    <property type="match status" value="1"/>
</dbReference>
<feature type="compositionally biased region" description="Basic and acidic residues" evidence="1">
    <location>
        <begin position="62"/>
        <end position="80"/>
    </location>
</feature>
<reference evidence="2 3" key="1">
    <citation type="journal article" date="2020" name="Microbiol. Resour. Announc.">
        <title>Draft Genome Sequence of a Cladosporium Species Isolated from the Mesophotic Ascidian Didemnum maculosum.</title>
        <authorList>
            <person name="Gioti A."/>
            <person name="Siaperas R."/>
            <person name="Nikolaivits E."/>
            <person name="Le Goff G."/>
            <person name="Ouazzani J."/>
            <person name="Kotoulas G."/>
            <person name="Topakas E."/>
        </authorList>
    </citation>
    <scope>NUCLEOTIDE SEQUENCE [LARGE SCALE GENOMIC DNA]</scope>
    <source>
        <strain evidence="2 3">TM138-S3</strain>
    </source>
</reference>
<name>A0AB34KPX4_9PEZI</name>
<organism evidence="2 3">
    <name type="scientific">Cladosporium halotolerans</name>
    <dbReference type="NCBI Taxonomy" id="1052096"/>
    <lineage>
        <taxon>Eukaryota</taxon>
        <taxon>Fungi</taxon>
        <taxon>Dikarya</taxon>
        <taxon>Ascomycota</taxon>
        <taxon>Pezizomycotina</taxon>
        <taxon>Dothideomycetes</taxon>
        <taxon>Dothideomycetidae</taxon>
        <taxon>Cladosporiales</taxon>
        <taxon>Cladosporiaceae</taxon>
        <taxon>Cladosporium</taxon>
    </lineage>
</organism>
<feature type="compositionally biased region" description="Basic and acidic residues" evidence="1">
    <location>
        <begin position="1"/>
        <end position="19"/>
    </location>
</feature>
<dbReference type="EMBL" id="JAAQHG020000011">
    <property type="protein sequence ID" value="KAL1587094.1"/>
    <property type="molecule type" value="Genomic_DNA"/>
</dbReference>